<protein>
    <submittedName>
        <fullName evidence="2">Uncharacterized protein</fullName>
    </submittedName>
</protein>
<sequence length="90" mass="10217">MKKIILPVILFVNLVFIVGYLIDTGFPFGSLWLVWLPFFVAGIILSIMFLVRYRKESNASLFLSLAVLLSSLSSLGLWSFYYYLARVMGG</sequence>
<reference evidence="2 3" key="1">
    <citation type="submission" date="2019-01" db="EMBL/GenBank/DDBJ databases">
        <title>Anoxybacillus flavithermus in powdered infant formula.</title>
        <authorList>
            <person name="Rhee M.S."/>
            <person name="Choi I.-G."/>
            <person name="Cho T.J."/>
            <person name="Park B."/>
        </authorList>
    </citation>
    <scope>NUCLEOTIDE SEQUENCE [LARGE SCALE GENOMIC DNA]</scope>
    <source>
        <strain evidence="2 3">FHS-PPAM212</strain>
    </source>
</reference>
<proteinExistence type="predicted"/>
<dbReference type="AlphaFoldDB" id="A0AAX1ZZM8"/>
<keyword evidence="1" id="KW-0812">Transmembrane</keyword>
<feature type="transmembrane region" description="Helical" evidence="1">
    <location>
        <begin position="62"/>
        <end position="84"/>
    </location>
</feature>
<keyword evidence="1" id="KW-0472">Membrane</keyword>
<dbReference type="EMBL" id="SBBW01000023">
    <property type="protein sequence ID" value="RWU13423.1"/>
    <property type="molecule type" value="Genomic_DNA"/>
</dbReference>
<evidence type="ECO:0000313" key="2">
    <source>
        <dbReference type="EMBL" id="RWU13423.1"/>
    </source>
</evidence>
<keyword evidence="1" id="KW-1133">Transmembrane helix</keyword>
<accession>A0AAX1ZZM8</accession>
<evidence type="ECO:0000313" key="3">
    <source>
        <dbReference type="Proteomes" id="UP000286434"/>
    </source>
</evidence>
<evidence type="ECO:0000256" key="1">
    <source>
        <dbReference type="SAM" id="Phobius"/>
    </source>
</evidence>
<feature type="transmembrane region" description="Helical" evidence="1">
    <location>
        <begin position="28"/>
        <end position="50"/>
    </location>
</feature>
<name>A0AAX1ZZM8_9BACL</name>
<dbReference type="Proteomes" id="UP000286434">
    <property type="component" value="Unassembled WGS sequence"/>
</dbReference>
<dbReference type="RefSeq" id="WP_035018403.1">
    <property type="nucleotide sequence ID" value="NZ_JABJUS010000068.1"/>
</dbReference>
<gene>
    <name evidence="2" type="ORF">EA138_07465</name>
</gene>
<comment type="caution">
    <text evidence="2">The sequence shown here is derived from an EMBL/GenBank/DDBJ whole genome shotgun (WGS) entry which is preliminary data.</text>
</comment>
<feature type="transmembrane region" description="Helical" evidence="1">
    <location>
        <begin position="5"/>
        <end position="22"/>
    </location>
</feature>
<organism evidence="2 3">
    <name type="scientific">Anoxybacillus flavithermus</name>
    <dbReference type="NCBI Taxonomy" id="33934"/>
    <lineage>
        <taxon>Bacteria</taxon>
        <taxon>Bacillati</taxon>
        <taxon>Bacillota</taxon>
        <taxon>Bacilli</taxon>
        <taxon>Bacillales</taxon>
        <taxon>Anoxybacillaceae</taxon>
        <taxon>Anoxybacillus</taxon>
    </lineage>
</organism>